<dbReference type="NCBIfam" id="TIGR00097">
    <property type="entry name" value="HMP-P_kinase"/>
    <property type="match status" value="1"/>
</dbReference>
<keyword evidence="7 11" id="KW-0418">Kinase</keyword>
<evidence type="ECO:0000259" key="10">
    <source>
        <dbReference type="Pfam" id="PF08543"/>
    </source>
</evidence>
<dbReference type="PATRIC" id="fig|477641.3.peg.5229"/>
<feature type="domain" description="Pyridoxamine kinase/Phosphomethylpyrimidine kinase" evidence="10">
    <location>
        <begin position="13"/>
        <end position="268"/>
    </location>
</feature>
<dbReference type="GO" id="GO:0009228">
    <property type="term" value="P:thiamine biosynthetic process"/>
    <property type="evidence" value="ECO:0007669"/>
    <property type="project" value="UniProtKB-KW"/>
</dbReference>
<dbReference type="AlphaFoldDB" id="I4F5L1"/>
<gene>
    <name evidence="11" type="primary">thiD</name>
    <name evidence="11" type="ordered locus">MODMU_5556</name>
</gene>
<dbReference type="EMBL" id="FO203431">
    <property type="protein sequence ID" value="CCH90924.1"/>
    <property type="molecule type" value="Genomic_DNA"/>
</dbReference>
<dbReference type="GO" id="GO:0008902">
    <property type="term" value="F:hydroxymethylpyrimidine kinase activity"/>
    <property type="evidence" value="ECO:0007669"/>
    <property type="project" value="UniProtKB-EC"/>
</dbReference>
<evidence type="ECO:0000313" key="12">
    <source>
        <dbReference type="Proteomes" id="UP000006461"/>
    </source>
</evidence>
<dbReference type="FunFam" id="3.40.1190.20:FF:000003">
    <property type="entry name" value="Phosphomethylpyrimidine kinase ThiD"/>
    <property type="match status" value="1"/>
</dbReference>
<dbReference type="Proteomes" id="UP000006461">
    <property type="component" value="Chromosome"/>
</dbReference>
<dbReference type="eggNOG" id="COG0351">
    <property type="taxonomic scope" value="Bacteria"/>
</dbReference>
<keyword evidence="8" id="KW-0067">ATP-binding</keyword>
<dbReference type="Pfam" id="PF08543">
    <property type="entry name" value="Phos_pyr_kin"/>
    <property type="match status" value="1"/>
</dbReference>
<dbReference type="InterPro" id="IPR013749">
    <property type="entry name" value="PM/HMP-P_kinase-1"/>
</dbReference>
<sequence>MTAAVALTVAGSDPSGGAGVQADLKTFSALGVYGTAVLTALTAQSTRGVTGVHAVPAAFVGEQLRTLLADVTVHATKLGMLGTADVVHEVAAVLADRPAGPVVCDPVMVATSGDRLISDDAVDAVRSVLLPVTDLLTPNVPEAAALLDVAPATTVDELAPQAAALLALGPGAVLLKGGHLGGAESTDVLVTAAGVVESRRPRVPTTATHGTGCTLSSAVAALVARTRLAAPDEPVDWAPLVEGARDYLQAALVEGESLRVGAGHGPVHHFAGWWPA</sequence>
<evidence type="ECO:0000313" key="11">
    <source>
        <dbReference type="EMBL" id="CCH90924.1"/>
    </source>
</evidence>
<evidence type="ECO:0000256" key="9">
    <source>
        <dbReference type="ARBA" id="ARBA00022977"/>
    </source>
</evidence>
<dbReference type="Gene3D" id="3.40.1190.20">
    <property type="match status" value="1"/>
</dbReference>
<keyword evidence="9" id="KW-0784">Thiamine biosynthesis</keyword>
<dbReference type="PANTHER" id="PTHR20858">
    <property type="entry name" value="PHOSPHOMETHYLPYRIMIDINE KINASE"/>
    <property type="match status" value="1"/>
</dbReference>
<dbReference type="InterPro" id="IPR029056">
    <property type="entry name" value="Ribokinase-like"/>
</dbReference>
<keyword evidence="6" id="KW-0547">Nucleotide-binding</keyword>
<comment type="catalytic activity">
    <reaction evidence="1">
        <text>4-amino-5-hydroxymethyl-2-methylpyrimidine + ATP = 4-amino-2-methyl-5-(phosphooxymethyl)pyrimidine + ADP + H(+)</text>
        <dbReference type="Rhea" id="RHEA:23096"/>
        <dbReference type="ChEBI" id="CHEBI:15378"/>
        <dbReference type="ChEBI" id="CHEBI:16892"/>
        <dbReference type="ChEBI" id="CHEBI:30616"/>
        <dbReference type="ChEBI" id="CHEBI:58354"/>
        <dbReference type="ChEBI" id="CHEBI:456216"/>
        <dbReference type="EC" id="2.7.1.49"/>
    </reaction>
</comment>
<dbReference type="GO" id="GO:0005829">
    <property type="term" value="C:cytosol"/>
    <property type="evidence" value="ECO:0007669"/>
    <property type="project" value="TreeGrafter"/>
</dbReference>
<comment type="pathway">
    <text evidence="4">Cofactor biosynthesis; thiamine diphosphate biosynthesis; 4-amino-2-methyl-5-diphosphomethylpyrimidine from 5-amino-1-(5-phospho-D-ribosyl)imidazole: step 3/3.</text>
</comment>
<keyword evidence="5 11" id="KW-0808">Transferase</keyword>
<evidence type="ECO:0000256" key="4">
    <source>
        <dbReference type="ARBA" id="ARBA00004769"/>
    </source>
</evidence>
<dbReference type="GO" id="GO:0005524">
    <property type="term" value="F:ATP binding"/>
    <property type="evidence" value="ECO:0007669"/>
    <property type="project" value="UniProtKB-KW"/>
</dbReference>
<accession>I4F5L1</accession>
<evidence type="ECO:0000256" key="3">
    <source>
        <dbReference type="ARBA" id="ARBA00003848"/>
    </source>
</evidence>
<keyword evidence="12" id="KW-1185">Reference proteome</keyword>
<evidence type="ECO:0000256" key="6">
    <source>
        <dbReference type="ARBA" id="ARBA00022741"/>
    </source>
</evidence>
<reference evidence="11 12" key="1">
    <citation type="journal article" date="2012" name="J. Bacteriol.">
        <title>Genome Sequence of Radiation-Resistant Modestobacter marinus Strain BC501, a Representative Actinobacterium That Thrives on Calcareous Stone Surfaces.</title>
        <authorList>
            <person name="Normand P."/>
            <person name="Gury J."/>
            <person name="Pujic P."/>
            <person name="Chouaia B."/>
            <person name="Crotti E."/>
            <person name="Brusetti L."/>
            <person name="Daffonchio D."/>
            <person name="Vacherie B."/>
            <person name="Barbe V."/>
            <person name="Medigue C."/>
            <person name="Calteau A."/>
            <person name="Ghodhbane-Gtari F."/>
            <person name="Essoussi I."/>
            <person name="Nouioui I."/>
            <person name="Abbassi-Ghozzi I."/>
            <person name="Gtari M."/>
        </authorList>
    </citation>
    <scope>NUCLEOTIDE SEQUENCE [LARGE SCALE GENOMIC DNA]</scope>
    <source>
        <strain evidence="12">BC 501</strain>
    </source>
</reference>
<dbReference type="GO" id="GO:0009229">
    <property type="term" value="P:thiamine diphosphate biosynthetic process"/>
    <property type="evidence" value="ECO:0007669"/>
    <property type="project" value="UniProtKB-UniPathway"/>
</dbReference>
<evidence type="ECO:0000256" key="5">
    <source>
        <dbReference type="ARBA" id="ARBA00022679"/>
    </source>
</evidence>
<evidence type="ECO:0000256" key="2">
    <source>
        <dbReference type="ARBA" id="ARBA00000565"/>
    </source>
</evidence>
<protein>
    <submittedName>
        <fullName evidence="11">Bifunctional: hydroxy-methylpyrimidine kinase (HMP kinase) hydroxy-phosphomethylpyrimidine kinase (HMP-P kinase)</fullName>
        <ecNumber evidence="11">2.7.1.49</ecNumber>
        <ecNumber evidence="11">2.7.4.7</ecNumber>
    </submittedName>
</protein>
<evidence type="ECO:0000256" key="1">
    <source>
        <dbReference type="ARBA" id="ARBA00000151"/>
    </source>
</evidence>
<dbReference type="HOGENOM" id="CLU_020520_0_1_11"/>
<name>I4F5L1_MODI5</name>
<dbReference type="GO" id="GO:0008972">
    <property type="term" value="F:phosphomethylpyrimidine kinase activity"/>
    <property type="evidence" value="ECO:0007669"/>
    <property type="project" value="UniProtKB-EC"/>
</dbReference>
<comment type="function">
    <text evidence="3">Catalyzes the phosphorylation of hydroxymethylpyrimidine phosphate (HMP-P) to HMP-PP, and of HMP to HMP-P.</text>
</comment>
<evidence type="ECO:0000256" key="7">
    <source>
        <dbReference type="ARBA" id="ARBA00022777"/>
    </source>
</evidence>
<dbReference type="OrthoDB" id="34166at2"/>
<dbReference type="InterPro" id="IPR004399">
    <property type="entry name" value="HMP/HMP-P_kinase_dom"/>
</dbReference>
<dbReference type="STRING" id="477641.MODMU_5556"/>
<dbReference type="CDD" id="cd01169">
    <property type="entry name" value="HMPP_kinase"/>
    <property type="match status" value="1"/>
</dbReference>
<dbReference type="EC" id="2.7.4.7" evidence="11"/>
<evidence type="ECO:0000256" key="8">
    <source>
        <dbReference type="ARBA" id="ARBA00022840"/>
    </source>
</evidence>
<dbReference type="SUPFAM" id="SSF53613">
    <property type="entry name" value="Ribokinase-like"/>
    <property type="match status" value="1"/>
</dbReference>
<dbReference type="KEGG" id="mmar:MODMU_5556"/>
<dbReference type="EC" id="2.7.1.49" evidence="11"/>
<proteinExistence type="predicted"/>
<comment type="catalytic activity">
    <reaction evidence="2">
        <text>4-amino-2-methyl-5-(phosphooxymethyl)pyrimidine + ATP = 4-amino-2-methyl-5-(diphosphooxymethyl)pyrimidine + ADP</text>
        <dbReference type="Rhea" id="RHEA:19893"/>
        <dbReference type="ChEBI" id="CHEBI:30616"/>
        <dbReference type="ChEBI" id="CHEBI:57841"/>
        <dbReference type="ChEBI" id="CHEBI:58354"/>
        <dbReference type="ChEBI" id="CHEBI:456216"/>
        <dbReference type="EC" id="2.7.4.7"/>
    </reaction>
</comment>
<organism evidence="11 12">
    <name type="scientific">Modestobacter italicus (strain DSM 44449 / CECT 9708 / BC 501)</name>
    <dbReference type="NCBI Taxonomy" id="2732864"/>
    <lineage>
        <taxon>Bacteria</taxon>
        <taxon>Bacillati</taxon>
        <taxon>Actinomycetota</taxon>
        <taxon>Actinomycetes</taxon>
        <taxon>Geodermatophilales</taxon>
        <taxon>Geodermatophilaceae</taxon>
        <taxon>Modestobacter</taxon>
    </lineage>
</organism>
<dbReference type="OMA" id="NRHTHGT"/>
<dbReference type="UniPathway" id="UPA00060">
    <property type="reaction ID" value="UER00138"/>
</dbReference>
<dbReference type="PANTHER" id="PTHR20858:SF17">
    <property type="entry name" value="HYDROXYMETHYLPYRIMIDINE_PHOSPHOMETHYLPYRIMIDINE KINASE THI20-RELATED"/>
    <property type="match status" value="1"/>
</dbReference>